<sequence length="386" mass="45272">MKSRIAKSFQKTIFRRVNKFLIYFYDALQDIFTVSGKKQGSIYLYPELKKMNKLMRNFYKHPEMQITATDNLIPFKFNTDDGVTLDGIQYLANPKSDKWLISCHWFAGDKYWALYWAKPFIELGYNILVFDFRNHGLSQKNQPVTMGYLETKDLMGAIKWLQENHEYEHLGLLGCSMGAYTCNFVAAKYPEYLAKAKLRFVISDVTYGSIKSLLLHIRNVRLNKLLGKKAVAKKINSILNEQNEATGYNWYDIDIFKIYEQDGSKPLAPTFYSHGLNDKLTPPTDTLRLYSWRQQFNLGDEVIIYNFSPHALSLKDHFCRQVYHWLMFENKVMGNDALTNQALAKFQITEERLMNNKEENYEVYTYYLNPQPKVEKLALDVKIKTK</sequence>
<dbReference type="PANTHER" id="PTHR43358">
    <property type="entry name" value="ALPHA/BETA-HYDROLASE"/>
    <property type="match status" value="1"/>
</dbReference>
<dbReference type="SUPFAM" id="SSF53474">
    <property type="entry name" value="alpha/beta-Hydrolases"/>
    <property type="match status" value="1"/>
</dbReference>
<dbReference type="InterPro" id="IPR029058">
    <property type="entry name" value="AB_hydrolase_fold"/>
</dbReference>
<dbReference type="Gene3D" id="3.40.50.1820">
    <property type="entry name" value="alpha/beta hydrolase"/>
    <property type="match status" value="1"/>
</dbReference>
<keyword evidence="2" id="KW-1185">Reference proteome</keyword>
<dbReference type="KEGG" id="efr:EFREU_v1c06150"/>
<dbReference type="GO" id="GO:0016787">
    <property type="term" value="F:hydrolase activity"/>
    <property type="evidence" value="ECO:0007669"/>
    <property type="project" value="UniProtKB-KW"/>
</dbReference>
<organism evidence="1 2">
    <name type="scientific">Entomoplasma freundtii</name>
    <dbReference type="NCBI Taxonomy" id="74700"/>
    <lineage>
        <taxon>Bacteria</taxon>
        <taxon>Bacillati</taxon>
        <taxon>Mycoplasmatota</taxon>
        <taxon>Mollicutes</taxon>
        <taxon>Entomoplasmatales</taxon>
        <taxon>Entomoplasmataceae</taxon>
        <taxon>Entomoplasma</taxon>
    </lineage>
</organism>
<gene>
    <name evidence="1" type="ORF">EFREU_v1c06150</name>
</gene>
<accession>A0A2K8NS10</accession>
<dbReference type="InterPro" id="IPR052920">
    <property type="entry name" value="DNA-binding_regulatory"/>
</dbReference>
<protein>
    <submittedName>
        <fullName evidence="1">Alpha/beta hydrolase</fullName>
    </submittedName>
</protein>
<keyword evidence="1" id="KW-0378">Hydrolase</keyword>
<dbReference type="Pfam" id="PF00561">
    <property type="entry name" value="Abhydrolase_1"/>
    <property type="match status" value="1"/>
</dbReference>
<evidence type="ECO:0000313" key="1">
    <source>
        <dbReference type="EMBL" id="ATZ16635.1"/>
    </source>
</evidence>
<dbReference type="OrthoDB" id="384284at2"/>
<evidence type="ECO:0000313" key="2">
    <source>
        <dbReference type="Proteomes" id="UP000232222"/>
    </source>
</evidence>
<dbReference type="InterPro" id="IPR000073">
    <property type="entry name" value="AB_hydrolase_1"/>
</dbReference>
<dbReference type="RefSeq" id="WP_100609708.1">
    <property type="nucleotide sequence ID" value="NZ_CP024962.1"/>
</dbReference>
<dbReference type="AlphaFoldDB" id="A0A2K8NS10"/>
<reference evidence="1 2" key="1">
    <citation type="submission" date="2017-11" db="EMBL/GenBank/DDBJ databases">
        <title>Genome sequence of Entomoplasma freundtii BARC 318 (ATCC 51999).</title>
        <authorList>
            <person name="Lo W.-S."/>
            <person name="Gasparich G.E."/>
            <person name="Kuo C.-H."/>
        </authorList>
    </citation>
    <scope>NUCLEOTIDE SEQUENCE [LARGE SCALE GENOMIC DNA]</scope>
    <source>
        <strain evidence="1 2">BARC 318</strain>
    </source>
</reference>
<dbReference type="EMBL" id="CP024962">
    <property type="protein sequence ID" value="ATZ16635.1"/>
    <property type="molecule type" value="Genomic_DNA"/>
</dbReference>
<proteinExistence type="predicted"/>
<dbReference type="PANTHER" id="PTHR43358:SF4">
    <property type="entry name" value="ALPHA_BETA HYDROLASE FOLD-1 DOMAIN-CONTAINING PROTEIN"/>
    <property type="match status" value="1"/>
</dbReference>
<dbReference type="Proteomes" id="UP000232222">
    <property type="component" value="Chromosome"/>
</dbReference>
<name>A0A2K8NS10_9MOLU</name>